<protein>
    <submittedName>
        <fullName evidence="1">Uncharacterized protein</fullName>
    </submittedName>
</protein>
<evidence type="ECO:0000313" key="2">
    <source>
        <dbReference type="Proteomes" id="UP000830401"/>
    </source>
</evidence>
<proteinExistence type="predicted"/>
<reference evidence="1" key="1">
    <citation type="submission" date="2022-04" db="EMBL/GenBank/DDBJ databases">
        <title>Hymenobacter sp. isolated from the air.</title>
        <authorList>
            <person name="Won M."/>
            <person name="Lee C.-M."/>
            <person name="Woen H.-Y."/>
            <person name="Kwon S.-W."/>
        </authorList>
    </citation>
    <scope>NUCLEOTIDE SEQUENCE</scope>
    <source>
        <strain evidence="1">5420S-77</strain>
        <plasmid evidence="1">unnamed3</plasmid>
    </source>
</reference>
<evidence type="ECO:0000313" key="1">
    <source>
        <dbReference type="EMBL" id="UOQ69107.1"/>
    </source>
</evidence>
<gene>
    <name evidence="1" type="ORF">MUN86_25650</name>
</gene>
<geneLocation type="plasmid" evidence="1 2">
    <name>unnamed3</name>
</geneLocation>
<accession>A0ABY4GE38</accession>
<dbReference type="EMBL" id="CP095064">
    <property type="protein sequence ID" value="UOQ69107.1"/>
    <property type="molecule type" value="Genomic_DNA"/>
</dbReference>
<dbReference type="RefSeq" id="WP_245126861.1">
    <property type="nucleotide sequence ID" value="NZ_CP095064.1"/>
</dbReference>
<organism evidence="1 2">
    <name type="scientific">Hymenobacter volaticus</name>
    <dbReference type="NCBI Taxonomy" id="2932254"/>
    <lineage>
        <taxon>Bacteria</taxon>
        <taxon>Pseudomonadati</taxon>
        <taxon>Bacteroidota</taxon>
        <taxon>Cytophagia</taxon>
        <taxon>Cytophagales</taxon>
        <taxon>Hymenobacteraceae</taxon>
        <taxon>Hymenobacter</taxon>
    </lineage>
</organism>
<sequence>MAAEHVAMGRQSVSLATGELVDFVLEYLNPAAQRMTELGERPGAPLAPTFPTGSLTAYSKWRRRTTVTLTIKQMGLTTTSTSRPGAAATGSSF</sequence>
<keyword evidence="2" id="KW-1185">Reference proteome</keyword>
<dbReference type="Proteomes" id="UP000830401">
    <property type="component" value="Plasmid unnamed3"/>
</dbReference>
<name>A0ABY4GE38_9BACT</name>
<keyword evidence="1" id="KW-0614">Plasmid</keyword>